<accession>A0A077LX42</accession>
<evidence type="ECO:0008006" key="4">
    <source>
        <dbReference type="Google" id="ProtNLM"/>
    </source>
</evidence>
<dbReference type="STRING" id="1194083.BN12_1990004"/>
<protein>
    <recommendedName>
        <fullName evidence="4">DUF2304 domain-containing protein</fullName>
    </recommendedName>
</protein>
<evidence type="ECO:0000313" key="3">
    <source>
        <dbReference type="Proteomes" id="UP000035721"/>
    </source>
</evidence>
<dbReference type="OrthoDB" id="8904808at2"/>
<keyword evidence="1" id="KW-0812">Transmembrane</keyword>
<feature type="transmembrane region" description="Helical" evidence="1">
    <location>
        <begin position="34"/>
        <end position="53"/>
    </location>
</feature>
<feature type="transmembrane region" description="Helical" evidence="1">
    <location>
        <begin position="6"/>
        <end position="22"/>
    </location>
</feature>
<dbReference type="AlphaFoldDB" id="A0A077LX42"/>
<evidence type="ECO:0000313" key="2">
    <source>
        <dbReference type="EMBL" id="CCH77452.1"/>
    </source>
</evidence>
<proteinExistence type="predicted"/>
<keyword evidence="1" id="KW-1133">Transmembrane helix</keyword>
<dbReference type="RefSeq" id="WP_048554426.1">
    <property type="nucleotide sequence ID" value="NZ_HF570958.1"/>
</dbReference>
<comment type="caution">
    <text evidence="2">The sequence shown here is derived from an EMBL/GenBank/DDBJ whole genome shotgun (WGS) entry which is preliminary data.</text>
</comment>
<dbReference type="Pfam" id="PF10066">
    <property type="entry name" value="DUF2304"/>
    <property type="match status" value="1"/>
</dbReference>
<feature type="transmembrane region" description="Helical" evidence="1">
    <location>
        <begin position="68"/>
        <end position="88"/>
    </location>
</feature>
<organism evidence="2 3">
    <name type="scientific">Nostocoides japonicum T1-X7</name>
    <dbReference type="NCBI Taxonomy" id="1194083"/>
    <lineage>
        <taxon>Bacteria</taxon>
        <taxon>Bacillati</taxon>
        <taxon>Actinomycetota</taxon>
        <taxon>Actinomycetes</taxon>
        <taxon>Micrococcales</taxon>
        <taxon>Intrasporangiaceae</taxon>
        <taxon>Nostocoides</taxon>
    </lineage>
</organism>
<keyword evidence="3" id="KW-1185">Reference proteome</keyword>
<gene>
    <name evidence="2" type="ORF">BN12_1990004</name>
</gene>
<reference evidence="2 3" key="1">
    <citation type="journal article" date="2013" name="ISME J.">
        <title>A metabolic model for members of the genus Tetrasphaera involved in enhanced biological phosphorus removal.</title>
        <authorList>
            <person name="Kristiansen R."/>
            <person name="Nguyen H.T.T."/>
            <person name="Saunders A.M."/>
            <person name="Nielsen J.L."/>
            <person name="Wimmer R."/>
            <person name="Le V.Q."/>
            <person name="McIlroy S.J."/>
            <person name="Petrovski S."/>
            <person name="Seviour R.J."/>
            <person name="Calteau A."/>
            <person name="Nielsen K.L."/>
            <person name="Nielsen P.H."/>
        </authorList>
    </citation>
    <scope>NUCLEOTIDE SEQUENCE [LARGE SCALE GENOMIC DNA]</scope>
    <source>
        <strain evidence="2 3">T1-X7</strain>
    </source>
</reference>
<keyword evidence="1" id="KW-0472">Membrane</keyword>
<dbReference type="EMBL" id="CAJB01000111">
    <property type="protein sequence ID" value="CCH77452.1"/>
    <property type="molecule type" value="Genomic_DNA"/>
</dbReference>
<evidence type="ECO:0000256" key="1">
    <source>
        <dbReference type="SAM" id="Phobius"/>
    </source>
</evidence>
<dbReference type="Proteomes" id="UP000035721">
    <property type="component" value="Unassembled WGS sequence"/>
</dbReference>
<dbReference type="InterPro" id="IPR019277">
    <property type="entry name" value="DUF2304"/>
</dbReference>
<sequence length="131" mass="14390">MQWVKVPLVGFALFMLIALFRNRQRVELRAGTRVVTIGLFVLAVISIVAPGITQRAATFLGVGRGTDLLLYGLVVVFTLTSMGLYFRLRESDERLRRLVRSIAINEALQELERTTGSADDRPSGPGAASRG</sequence>
<name>A0A077LX42_9MICO</name>